<evidence type="ECO:0000313" key="3">
    <source>
        <dbReference type="Proteomes" id="UP000823561"/>
    </source>
</evidence>
<proteinExistence type="predicted"/>
<dbReference type="Proteomes" id="UP000823561">
    <property type="component" value="Chromosome 16"/>
</dbReference>
<evidence type="ECO:0000256" key="1">
    <source>
        <dbReference type="SAM" id="MobiDB-lite"/>
    </source>
</evidence>
<sequence length="83" mass="8923">MGDNMSKRLKLVTTSESEMEERSFVNPFPDWDQGVFSSSNSGQDSDGSEPFDANGKAQPFMGACVPPGNEVTSQDVHPIALGK</sequence>
<gene>
    <name evidence="2" type="ORF">AALO_G00215700</name>
</gene>
<evidence type="ECO:0000313" key="2">
    <source>
        <dbReference type="EMBL" id="KAG5268720.1"/>
    </source>
</evidence>
<comment type="caution">
    <text evidence="2">The sequence shown here is derived from an EMBL/GenBank/DDBJ whole genome shotgun (WGS) entry which is preliminary data.</text>
</comment>
<organism evidence="2 3">
    <name type="scientific">Alosa alosa</name>
    <name type="common">allis shad</name>
    <dbReference type="NCBI Taxonomy" id="278164"/>
    <lineage>
        <taxon>Eukaryota</taxon>
        <taxon>Metazoa</taxon>
        <taxon>Chordata</taxon>
        <taxon>Craniata</taxon>
        <taxon>Vertebrata</taxon>
        <taxon>Euteleostomi</taxon>
        <taxon>Actinopterygii</taxon>
        <taxon>Neopterygii</taxon>
        <taxon>Teleostei</taxon>
        <taxon>Clupei</taxon>
        <taxon>Clupeiformes</taxon>
        <taxon>Clupeoidei</taxon>
        <taxon>Clupeidae</taxon>
        <taxon>Alosa</taxon>
    </lineage>
</organism>
<keyword evidence="3" id="KW-1185">Reference proteome</keyword>
<protein>
    <submittedName>
        <fullName evidence="2">Uncharacterized protein</fullName>
    </submittedName>
</protein>
<dbReference type="AlphaFoldDB" id="A0AAV6G1L4"/>
<reference evidence="2" key="1">
    <citation type="submission" date="2020-10" db="EMBL/GenBank/DDBJ databases">
        <title>Chromosome-scale genome assembly of the Allis shad, Alosa alosa.</title>
        <authorList>
            <person name="Margot Z."/>
            <person name="Christophe K."/>
            <person name="Cabau C."/>
            <person name="Louis A."/>
            <person name="Berthelot C."/>
            <person name="Parey E."/>
            <person name="Roest Crollius H."/>
            <person name="Montfort J."/>
            <person name="Robinson-Rechavi M."/>
            <person name="Bucao C."/>
            <person name="Bouchez O."/>
            <person name="Gislard M."/>
            <person name="Lluch J."/>
            <person name="Milhes M."/>
            <person name="Lampietro C."/>
            <person name="Lopez Roques C."/>
            <person name="Donnadieu C."/>
            <person name="Braasch I."/>
            <person name="Desvignes T."/>
            <person name="Postlethwait J."/>
            <person name="Bobe J."/>
            <person name="Guiguen Y."/>
        </authorList>
    </citation>
    <scope>NUCLEOTIDE SEQUENCE</scope>
    <source>
        <strain evidence="2">M-15738</strain>
        <tissue evidence="2">Blood</tissue>
    </source>
</reference>
<feature type="region of interest" description="Disordered" evidence="1">
    <location>
        <begin position="1"/>
        <end position="83"/>
    </location>
</feature>
<name>A0AAV6G1L4_9TELE</name>
<accession>A0AAV6G1L4</accession>
<dbReference type="EMBL" id="JADWDJ010000016">
    <property type="protein sequence ID" value="KAG5268720.1"/>
    <property type="molecule type" value="Genomic_DNA"/>
</dbReference>